<proteinExistence type="predicted"/>
<evidence type="ECO:0000313" key="2">
    <source>
        <dbReference type="EMBL" id="GAQ37646.1"/>
    </source>
</evidence>
<sequence>MPNNTNRRPIQGAHVDGHESSDTIETSSSVTVGLMEREIRDQIMALGRNTTTEFEEQLFIEPYTAIEAQEEEIGGETDSNTAPVDEVQRRHGSVIDLTSIPAPLEKALAKIRSTGMPGGKVLRWPVTLDQWRNDDFVADAVEDLEFFLEVFKLRLETLRKGAVKKDPKLRAALWRAEINALDSPLLKRPRRE</sequence>
<dbReference type="OrthoDB" id="4439668at2759"/>
<evidence type="ECO:0000313" key="3">
    <source>
        <dbReference type="Proteomes" id="UP000068243"/>
    </source>
</evidence>
<dbReference type="EMBL" id="BCMY01000003">
    <property type="protein sequence ID" value="GAQ37646.1"/>
    <property type="molecule type" value="Genomic_DNA"/>
</dbReference>
<dbReference type="Proteomes" id="UP000068243">
    <property type="component" value="Unassembled WGS sequence"/>
</dbReference>
<reference evidence="3" key="1">
    <citation type="journal article" date="2016" name="Genome Announc.">
        <title>Draft genome sequence of Aspergillus niger strain An76.</title>
        <authorList>
            <person name="Gong W."/>
            <person name="Cheng Z."/>
            <person name="Zhang H."/>
            <person name="Liu L."/>
            <person name="Gao P."/>
            <person name="Wang L."/>
        </authorList>
    </citation>
    <scope>NUCLEOTIDE SEQUENCE [LARGE SCALE GENOMIC DNA]</scope>
    <source>
        <strain evidence="3">An76</strain>
    </source>
</reference>
<protein>
    <submittedName>
        <fullName evidence="2">Similar to An04g03040</fullName>
    </submittedName>
</protein>
<dbReference type="OMA" id="WRNDDFV"/>
<dbReference type="VEuPathDB" id="FungiDB:ASPNIDRAFT2_1177514"/>
<name>A0A100IBM6_ASPNG</name>
<accession>A0A100IBM6</accession>
<evidence type="ECO:0000256" key="1">
    <source>
        <dbReference type="SAM" id="MobiDB-lite"/>
    </source>
</evidence>
<feature type="region of interest" description="Disordered" evidence="1">
    <location>
        <begin position="1"/>
        <end position="30"/>
    </location>
</feature>
<comment type="caution">
    <text evidence="2">The sequence shown here is derived from an EMBL/GenBank/DDBJ whole genome shotgun (WGS) entry which is preliminary data.</text>
</comment>
<dbReference type="VEuPathDB" id="FungiDB:ATCC64974_78950"/>
<dbReference type="VEuPathDB" id="FungiDB:M747DRAFT_341739"/>
<organism evidence="2 3">
    <name type="scientific">Aspergillus niger</name>
    <dbReference type="NCBI Taxonomy" id="5061"/>
    <lineage>
        <taxon>Eukaryota</taxon>
        <taxon>Fungi</taxon>
        <taxon>Dikarya</taxon>
        <taxon>Ascomycota</taxon>
        <taxon>Pezizomycotina</taxon>
        <taxon>Eurotiomycetes</taxon>
        <taxon>Eurotiomycetidae</taxon>
        <taxon>Eurotiales</taxon>
        <taxon>Aspergillaceae</taxon>
        <taxon>Aspergillus</taxon>
        <taxon>Aspergillus subgen. Circumdati</taxon>
    </lineage>
</organism>
<dbReference type="VEuPathDB" id="FungiDB:An04g03040"/>
<gene>
    <name evidence="2" type="ORF">ABL_02239</name>
</gene>
<dbReference type="AlphaFoldDB" id="A0A100IBM6"/>